<organism evidence="2 3">
    <name type="scientific">Teladorsagia circumcincta</name>
    <name type="common">Brown stomach worm</name>
    <name type="synonym">Ostertagia circumcincta</name>
    <dbReference type="NCBI Taxonomy" id="45464"/>
    <lineage>
        <taxon>Eukaryota</taxon>
        <taxon>Metazoa</taxon>
        <taxon>Ecdysozoa</taxon>
        <taxon>Nematoda</taxon>
        <taxon>Chromadorea</taxon>
        <taxon>Rhabditida</taxon>
        <taxon>Rhabditina</taxon>
        <taxon>Rhabditomorpha</taxon>
        <taxon>Strongyloidea</taxon>
        <taxon>Trichostrongylidae</taxon>
        <taxon>Teladorsagia</taxon>
    </lineage>
</organism>
<dbReference type="CDD" id="cd01283">
    <property type="entry name" value="cytidine_deaminase"/>
    <property type="match status" value="1"/>
</dbReference>
<gene>
    <name evidence="2" type="ORF">TELCIR_01296</name>
</gene>
<dbReference type="InterPro" id="IPR016193">
    <property type="entry name" value="Cytidine_deaminase-like"/>
</dbReference>
<evidence type="ECO:0000313" key="3">
    <source>
        <dbReference type="Proteomes" id="UP000230423"/>
    </source>
</evidence>
<evidence type="ECO:0000313" key="2">
    <source>
        <dbReference type="EMBL" id="PIO76610.1"/>
    </source>
</evidence>
<dbReference type="AlphaFoldDB" id="A0A2G9V4E8"/>
<protein>
    <submittedName>
        <fullName evidence="2">Cytidine deaminase domain protein</fullName>
    </submittedName>
</protein>
<dbReference type="Proteomes" id="UP000230423">
    <property type="component" value="Unassembled WGS sequence"/>
</dbReference>
<accession>A0A2G9V4E8</accession>
<dbReference type="EMBL" id="KZ345039">
    <property type="protein sequence ID" value="PIO76610.1"/>
    <property type="molecule type" value="Genomic_DNA"/>
</dbReference>
<dbReference type="PROSITE" id="PS51747">
    <property type="entry name" value="CYT_DCMP_DEAMINASES_2"/>
    <property type="match status" value="1"/>
</dbReference>
<dbReference type="GO" id="GO:0003824">
    <property type="term" value="F:catalytic activity"/>
    <property type="evidence" value="ECO:0007669"/>
    <property type="project" value="InterPro"/>
</dbReference>
<keyword evidence="3" id="KW-1185">Reference proteome</keyword>
<dbReference type="OrthoDB" id="414540at2759"/>
<sequence length="68" mass="7414">MTFSATELEEPTSPCGICRQFLIEFGDFKVILGSSHSNKIKNTTTASLLPLAFTPASLDEHAEQVNKT</sequence>
<proteinExistence type="predicted"/>
<name>A0A2G9V4E8_TELCI</name>
<feature type="domain" description="CMP/dCMP-type deaminase" evidence="1">
    <location>
        <begin position="1"/>
        <end position="56"/>
    </location>
</feature>
<reference evidence="2 3" key="1">
    <citation type="submission" date="2015-09" db="EMBL/GenBank/DDBJ databases">
        <title>Draft genome of the parasitic nematode Teladorsagia circumcincta isolate WARC Sus (inbred).</title>
        <authorList>
            <person name="Mitreva M."/>
        </authorList>
    </citation>
    <scope>NUCLEOTIDE SEQUENCE [LARGE SCALE GENOMIC DNA]</scope>
    <source>
        <strain evidence="2 3">S</strain>
    </source>
</reference>
<dbReference type="InterPro" id="IPR002125">
    <property type="entry name" value="CMP_dCMP_dom"/>
</dbReference>
<dbReference type="Gene3D" id="3.40.140.10">
    <property type="entry name" value="Cytidine Deaminase, domain 2"/>
    <property type="match status" value="1"/>
</dbReference>
<dbReference type="SUPFAM" id="SSF53927">
    <property type="entry name" value="Cytidine deaminase-like"/>
    <property type="match status" value="1"/>
</dbReference>
<evidence type="ECO:0000259" key="1">
    <source>
        <dbReference type="PROSITE" id="PS51747"/>
    </source>
</evidence>